<dbReference type="AlphaFoldDB" id="A0AAV7NJQ4"/>
<accession>A0AAV7NJQ4</accession>
<feature type="region of interest" description="Disordered" evidence="2">
    <location>
        <begin position="239"/>
        <end position="263"/>
    </location>
</feature>
<dbReference type="Proteomes" id="UP001066276">
    <property type="component" value="Chromosome 8"/>
</dbReference>
<keyword evidence="1" id="KW-0175">Coiled coil</keyword>
<evidence type="ECO:0000256" key="1">
    <source>
        <dbReference type="SAM" id="Coils"/>
    </source>
</evidence>
<gene>
    <name evidence="3" type="ORF">NDU88_001319</name>
</gene>
<name>A0AAV7NJQ4_PLEWA</name>
<protein>
    <submittedName>
        <fullName evidence="3">Uncharacterized protein</fullName>
    </submittedName>
</protein>
<proteinExistence type="predicted"/>
<reference evidence="3" key="1">
    <citation type="journal article" date="2022" name="bioRxiv">
        <title>Sequencing and chromosome-scale assembly of the giantPleurodeles waltlgenome.</title>
        <authorList>
            <person name="Brown T."/>
            <person name="Elewa A."/>
            <person name="Iarovenko S."/>
            <person name="Subramanian E."/>
            <person name="Araus A.J."/>
            <person name="Petzold A."/>
            <person name="Susuki M."/>
            <person name="Suzuki K.-i.T."/>
            <person name="Hayashi T."/>
            <person name="Toyoda A."/>
            <person name="Oliveira C."/>
            <person name="Osipova E."/>
            <person name="Leigh N.D."/>
            <person name="Simon A."/>
            <person name="Yun M.H."/>
        </authorList>
    </citation>
    <scope>NUCLEOTIDE SEQUENCE</scope>
    <source>
        <strain evidence="3">20211129_DDA</strain>
        <tissue evidence="3">Liver</tissue>
    </source>
</reference>
<feature type="region of interest" description="Disordered" evidence="2">
    <location>
        <begin position="50"/>
        <end position="77"/>
    </location>
</feature>
<keyword evidence="4" id="KW-1185">Reference proteome</keyword>
<feature type="region of interest" description="Disordered" evidence="2">
    <location>
        <begin position="1"/>
        <end position="37"/>
    </location>
</feature>
<comment type="caution">
    <text evidence="3">The sequence shown here is derived from an EMBL/GenBank/DDBJ whole genome shotgun (WGS) entry which is preliminary data.</text>
</comment>
<evidence type="ECO:0000313" key="3">
    <source>
        <dbReference type="EMBL" id="KAJ1113060.1"/>
    </source>
</evidence>
<evidence type="ECO:0000313" key="4">
    <source>
        <dbReference type="Proteomes" id="UP001066276"/>
    </source>
</evidence>
<dbReference type="EMBL" id="JANPWB010000012">
    <property type="protein sequence ID" value="KAJ1113060.1"/>
    <property type="molecule type" value="Genomic_DNA"/>
</dbReference>
<feature type="compositionally biased region" description="Basic and acidic residues" evidence="2">
    <location>
        <begin position="1"/>
        <end position="32"/>
    </location>
</feature>
<feature type="coiled-coil region" evidence="1">
    <location>
        <begin position="358"/>
        <end position="399"/>
    </location>
</feature>
<dbReference type="Gene3D" id="1.20.5.340">
    <property type="match status" value="1"/>
</dbReference>
<sequence>MQRSPKARDTEAGQRPRTIAKSEAEQGAEEMRVVGTGTGVMGDQRLRWERGGHRVKGLGHGKDGPGGGLQGSSEAHAAELSDLDSAGRPTLVDNLMTAAPTGAIDSPGDAAKRKTVGQGPDGITLRIQNCNLAPVSILEALELVNAQEVNQTPQAQADGKGGVSQLSAIGLEGQVSHNQHGFILERDTTADVNMAIVAFDVSEKTGFNLGMILLDAKKAFDWVVNYAKITPKAPENENVKEAGQEGVIPSGKKGALDNGTDSGTTTNSVLENSGLGISDLVLPNVSACTVAFRSTPSSTPSNHSPIHKIPRTFSMEEWMGQILEELRTIKLSQYVAHKKTKDQLSQLNTHFTHLSTRLTQVEQRVSDLEDVANQTEMTIPRIQSELEELQIKFDEMENSSLILLLRPIMLRPRLPFEGSLF</sequence>
<evidence type="ECO:0000256" key="2">
    <source>
        <dbReference type="SAM" id="MobiDB-lite"/>
    </source>
</evidence>
<organism evidence="3 4">
    <name type="scientific">Pleurodeles waltl</name>
    <name type="common">Iberian ribbed newt</name>
    <dbReference type="NCBI Taxonomy" id="8319"/>
    <lineage>
        <taxon>Eukaryota</taxon>
        <taxon>Metazoa</taxon>
        <taxon>Chordata</taxon>
        <taxon>Craniata</taxon>
        <taxon>Vertebrata</taxon>
        <taxon>Euteleostomi</taxon>
        <taxon>Amphibia</taxon>
        <taxon>Batrachia</taxon>
        <taxon>Caudata</taxon>
        <taxon>Salamandroidea</taxon>
        <taxon>Salamandridae</taxon>
        <taxon>Pleurodelinae</taxon>
        <taxon>Pleurodeles</taxon>
    </lineage>
</organism>